<gene>
    <name evidence="1" type="ORF">IAA83_05295</name>
</gene>
<accession>A0A9D1F9T3</accession>
<dbReference type="AlphaFoldDB" id="A0A9D1F9T3"/>
<name>A0A9D1F9T3_9FIRM</name>
<proteinExistence type="predicted"/>
<comment type="caution">
    <text evidence="1">The sequence shown here is derived from an EMBL/GenBank/DDBJ whole genome shotgun (WGS) entry which is preliminary data.</text>
</comment>
<evidence type="ECO:0000313" key="1">
    <source>
        <dbReference type="EMBL" id="HIS64770.1"/>
    </source>
</evidence>
<dbReference type="Proteomes" id="UP000886741">
    <property type="component" value="Unassembled WGS sequence"/>
</dbReference>
<evidence type="ECO:0000313" key="2">
    <source>
        <dbReference type="Proteomes" id="UP000886741"/>
    </source>
</evidence>
<protein>
    <submittedName>
        <fullName evidence="1">Uncharacterized protein</fullName>
    </submittedName>
</protein>
<dbReference type="EMBL" id="DVJJ01000080">
    <property type="protein sequence ID" value="HIS64770.1"/>
    <property type="molecule type" value="Genomic_DNA"/>
</dbReference>
<sequence length="115" mass="13267">MKKFNLSEIMKKAWELFRMAKKWSTPKSFSWALRQAWKDAKEAAREFTGIVRNVQVGGTFAHPVLVNIDMDNLTVTGNTFPVRHMMREFGLDWDKAAKAWTGSREILNALCVKYA</sequence>
<reference evidence="1" key="2">
    <citation type="journal article" date="2021" name="PeerJ">
        <title>Extensive microbial diversity within the chicken gut microbiome revealed by metagenomics and culture.</title>
        <authorList>
            <person name="Gilroy R."/>
            <person name="Ravi A."/>
            <person name="Getino M."/>
            <person name="Pursley I."/>
            <person name="Horton D.L."/>
            <person name="Alikhan N.F."/>
            <person name="Baker D."/>
            <person name="Gharbi K."/>
            <person name="Hall N."/>
            <person name="Watson M."/>
            <person name="Adriaenssens E.M."/>
            <person name="Foster-Nyarko E."/>
            <person name="Jarju S."/>
            <person name="Secka A."/>
            <person name="Antonio M."/>
            <person name="Oren A."/>
            <person name="Chaudhuri R.R."/>
            <person name="La Ragione R."/>
            <person name="Hildebrand F."/>
            <person name="Pallen M.J."/>
        </authorList>
    </citation>
    <scope>NUCLEOTIDE SEQUENCE</scope>
    <source>
        <strain evidence="1">ChiBcec16-1751</strain>
    </source>
</reference>
<reference evidence="1" key="1">
    <citation type="submission" date="2020-10" db="EMBL/GenBank/DDBJ databases">
        <authorList>
            <person name="Gilroy R."/>
        </authorList>
    </citation>
    <scope>NUCLEOTIDE SEQUENCE</scope>
    <source>
        <strain evidence="1">ChiBcec16-1751</strain>
    </source>
</reference>
<organism evidence="1 2">
    <name type="scientific">Candidatus Avoscillospira avistercoris</name>
    <dbReference type="NCBI Taxonomy" id="2840707"/>
    <lineage>
        <taxon>Bacteria</taxon>
        <taxon>Bacillati</taxon>
        <taxon>Bacillota</taxon>
        <taxon>Clostridia</taxon>
        <taxon>Eubacteriales</taxon>
        <taxon>Oscillospiraceae</taxon>
        <taxon>Oscillospiraceae incertae sedis</taxon>
        <taxon>Candidatus Avoscillospira</taxon>
    </lineage>
</organism>